<dbReference type="InterPro" id="IPR044822">
    <property type="entry name" value="Myb_DNA-bind_4"/>
</dbReference>
<accession>A0A9N9DJL1</accession>
<reference evidence="3" key="1">
    <citation type="submission" date="2021-06" db="EMBL/GenBank/DDBJ databases">
        <authorList>
            <person name="Kallberg Y."/>
            <person name="Tangrot J."/>
            <person name="Rosling A."/>
        </authorList>
    </citation>
    <scope>NUCLEOTIDE SEQUENCE</scope>
    <source>
        <strain evidence="3">AZ414A</strain>
    </source>
</reference>
<feature type="compositionally biased region" description="Low complexity" evidence="1">
    <location>
        <begin position="176"/>
        <end position="189"/>
    </location>
</feature>
<dbReference type="Proteomes" id="UP000789706">
    <property type="component" value="Unassembled WGS sequence"/>
</dbReference>
<name>A0A9N9DJL1_9GLOM</name>
<feature type="domain" description="Myb/SANT-like DNA-binding" evidence="2">
    <location>
        <begin position="3"/>
        <end position="76"/>
    </location>
</feature>
<protein>
    <submittedName>
        <fullName evidence="3">3365_t:CDS:1</fullName>
    </submittedName>
</protein>
<gene>
    <name evidence="3" type="ORF">DEBURN_LOCUS11082</name>
</gene>
<evidence type="ECO:0000256" key="1">
    <source>
        <dbReference type="SAM" id="MobiDB-lite"/>
    </source>
</evidence>
<sequence length="224" mass="25842">MVEWTDAQTRTLIEEQRNRNIEYHNLGRNRNVFWNNIANRVNQEHNTSFTGYHCKEKFSNLVRSYNAMCEYISGRRGAHRNRMGAQYFDEDVGNTTPAPSIEEVKRELGMRSSVRRINWSLSDISRRSRRQSPYPTLTHDEININTNNPEQNIGRASSAKTSSLQPPPYEATNEAQNQSQDDSNNLSSNLSNLLLSRNESDVSMHDVIGSQPLSYMESINEEER</sequence>
<comment type="caution">
    <text evidence="3">The sequence shown here is derived from an EMBL/GenBank/DDBJ whole genome shotgun (WGS) entry which is preliminary data.</text>
</comment>
<evidence type="ECO:0000259" key="2">
    <source>
        <dbReference type="Pfam" id="PF13837"/>
    </source>
</evidence>
<feature type="compositionally biased region" description="Polar residues" evidence="1">
    <location>
        <begin position="143"/>
        <end position="164"/>
    </location>
</feature>
<proteinExistence type="predicted"/>
<dbReference type="Pfam" id="PF13837">
    <property type="entry name" value="Myb_DNA-bind_4"/>
    <property type="match status" value="1"/>
</dbReference>
<evidence type="ECO:0000313" key="4">
    <source>
        <dbReference type="Proteomes" id="UP000789706"/>
    </source>
</evidence>
<dbReference type="OrthoDB" id="2440381at2759"/>
<evidence type="ECO:0000313" key="3">
    <source>
        <dbReference type="EMBL" id="CAG8638738.1"/>
    </source>
</evidence>
<keyword evidence="4" id="KW-1185">Reference proteome</keyword>
<dbReference type="AlphaFoldDB" id="A0A9N9DJL1"/>
<organism evidence="3 4">
    <name type="scientific">Diversispora eburnea</name>
    <dbReference type="NCBI Taxonomy" id="1213867"/>
    <lineage>
        <taxon>Eukaryota</taxon>
        <taxon>Fungi</taxon>
        <taxon>Fungi incertae sedis</taxon>
        <taxon>Mucoromycota</taxon>
        <taxon>Glomeromycotina</taxon>
        <taxon>Glomeromycetes</taxon>
        <taxon>Diversisporales</taxon>
        <taxon>Diversisporaceae</taxon>
        <taxon>Diversispora</taxon>
    </lineage>
</organism>
<dbReference type="EMBL" id="CAJVPK010004676">
    <property type="protein sequence ID" value="CAG8638738.1"/>
    <property type="molecule type" value="Genomic_DNA"/>
</dbReference>
<feature type="region of interest" description="Disordered" evidence="1">
    <location>
        <begin position="127"/>
        <end position="189"/>
    </location>
</feature>
<dbReference type="Gene3D" id="1.10.10.60">
    <property type="entry name" value="Homeodomain-like"/>
    <property type="match status" value="1"/>
</dbReference>